<organism evidence="1 2">
    <name type="scientific">Gottschalkia purinilytica</name>
    <name type="common">Clostridium purinilyticum</name>
    <dbReference type="NCBI Taxonomy" id="1503"/>
    <lineage>
        <taxon>Bacteria</taxon>
        <taxon>Bacillati</taxon>
        <taxon>Bacillota</taxon>
        <taxon>Tissierellia</taxon>
        <taxon>Tissierellales</taxon>
        <taxon>Gottschalkiaceae</taxon>
        <taxon>Gottschalkia</taxon>
    </lineage>
</organism>
<dbReference type="Pfam" id="PF11518">
    <property type="entry name" value="DUF3221"/>
    <property type="match status" value="1"/>
</dbReference>
<dbReference type="InterPro" id="IPR021598">
    <property type="entry name" value="DUF3221"/>
</dbReference>
<gene>
    <name evidence="1" type="ORF">CLPU_1c01210</name>
</gene>
<evidence type="ECO:0000313" key="2">
    <source>
        <dbReference type="Proteomes" id="UP000037267"/>
    </source>
</evidence>
<dbReference type="RefSeq" id="WP_050353693.1">
    <property type="nucleotide sequence ID" value="NZ_LGSS01000001.1"/>
</dbReference>
<evidence type="ECO:0008006" key="3">
    <source>
        <dbReference type="Google" id="ProtNLM"/>
    </source>
</evidence>
<accession>A0A0L0WEV3</accession>
<dbReference type="OrthoDB" id="2662747at2"/>
<name>A0A0L0WEV3_GOTPU</name>
<dbReference type="EMBL" id="LGSS01000001">
    <property type="protein sequence ID" value="KNF09956.1"/>
    <property type="molecule type" value="Genomic_DNA"/>
</dbReference>
<protein>
    <recommendedName>
        <fullName evidence="3">DUF3221 domain-containing protein</fullName>
    </recommendedName>
</protein>
<dbReference type="AlphaFoldDB" id="A0A0L0WEV3"/>
<dbReference type="Proteomes" id="UP000037267">
    <property type="component" value="Unassembled WGS sequence"/>
</dbReference>
<proteinExistence type="predicted"/>
<reference evidence="2" key="1">
    <citation type="submission" date="2015-07" db="EMBL/GenBank/DDBJ databases">
        <title>Draft genome sequence of the purine-degrading Gottschalkia purinilyticum DSM 1384 (formerly Clostridium purinilyticum).</title>
        <authorList>
            <person name="Poehlein A."/>
            <person name="Schiel-Bengelsdorf B."/>
            <person name="Bengelsdorf F.R."/>
            <person name="Daniel R."/>
            <person name="Duerre P."/>
        </authorList>
    </citation>
    <scope>NUCLEOTIDE SEQUENCE [LARGE SCALE GENOMIC DNA]</scope>
    <source>
        <strain evidence="2">DSM 1384</strain>
    </source>
</reference>
<dbReference type="STRING" id="1503.CLPU_1c01210"/>
<sequence>MKRLLWIIIVFSLLITVGYQRKENTNNNTVNSKQIAKIVKGKSNYKVGIRGVVKSITLEKDGINLLLEGNLEKDTLYDKASVYVDVDTMIQKDDLKRLFKYSDINTGDTVEVIFEGSVAESYPVKGKAKKVKIISENNKSSKENNI</sequence>
<keyword evidence="2" id="KW-1185">Reference proteome</keyword>
<evidence type="ECO:0000313" key="1">
    <source>
        <dbReference type="EMBL" id="KNF09956.1"/>
    </source>
</evidence>
<comment type="caution">
    <text evidence="1">The sequence shown here is derived from an EMBL/GenBank/DDBJ whole genome shotgun (WGS) entry which is preliminary data.</text>
</comment>